<reference evidence="1 2" key="1">
    <citation type="journal article" date="2022" name="New Phytol.">
        <title>Ecological generalism drives hyperdiversity of secondary metabolite gene clusters in xylarialean endophytes.</title>
        <authorList>
            <person name="Franco M.E.E."/>
            <person name="Wisecaver J.H."/>
            <person name="Arnold A.E."/>
            <person name="Ju Y.M."/>
            <person name="Slot J.C."/>
            <person name="Ahrendt S."/>
            <person name="Moore L.P."/>
            <person name="Eastman K.E."/>
            <person name="Scott K."/>
            <person name="Konkel Z."/>
            <person name="Mondo S.J."/>
            <person name="Kuo A."/>
            <person name="Hayes R.D."/>
            <person name="Haridas S."/>
            <person name="Andreopoulos B."/>
            <person name="Riley R."/>
            <person name="LaButti K."/>
            <person name="Pangilinan J."/>
            <person name="Lipzen A."/>
            <person name="Amirebrahimi M."/>
            <person name="Yan J."/>
            <person name="Adam C."/>
            <person name="Keymanesh K."/>
            <person name="Ng V."/>
            <person name="Louie K."/>
            <person name="Northen T."/>
            <person name="Drula E."/>
            <person name="Henrissat B."/>
            <person name="Hsieh H.M."/>
            <person name="Youens-Clark K."/>
            <person name="Lutzoni F."/>
            <person name="Miadlikowska J."/>
            <person name="Eastwood D.C."/>
            <person name="Hamelin R.C."/>
            <person name="Grigoriev I.V."/>
            <person name="U'Ren J.M."/>
        </authorList>
    </citation>
    <scope>NUCLEOTIDE SEQUENCE [LARGE SCALE GENOMIC DNA]</scope>
    <source>
        <strain evidence="1 2">ER1909</strain>
    </source>
</reference>
<comment type="caution">
    <text evidence="1">The sequence shown here is derived from an EMBL/GenBank/DDBJ whole genome shotgun (WGS) entry which is preliminary data.</text>
</comment>
<gene>
    <name evidence="1" type="ORF">F4821DRAFT_133610</name>
</gene>
<sequence>MAATDTVKRTLFDDSDDESDGGVQLRGVKVEGEKLQINAEYAKRFEYNKKREELSRLEEKYKSKNANGNKSKKDNDDESESSTDEDEDDNGFLATEDLDAEISATLQAIKTRDPRVYDGKTTFYKPIDENAAAEEAATTEKKEKPVFLQDYHREKILRGDTGADFDTGAEPPRTYAQEQDDLKQSIQDEIKAQLKAGDDAEESDSDEDFIKAKEGAKPAVQENGIHPSRAGKIKVAKPDIEEADKDPELFLSNFMASRAWVGEEESNWQAFESDDGEDDKADQWEAAFNLRFEDPNKSNEVLKSYARDVVAARSVRRDDKTARKRQRELERERKEEEKQKRKEERARLRRLKLEETESRLKKIKQAAGISGKTLKDEDWQKLLEDAWENDKWEEHLKKTFDDQYYAAEEEEISEDDEEASAAKKSKKIKKPKWDDDIDIKDLVPEFEDEERPNITLTDDEQGEQDDEEDEEEESAAKRPKTTKERKREKLESQKAVRQERQKLEAFVDAKMDLDDPEILAGPSTSSSSQGAARFAYRETRPESFGLTTRDILMASDADLNQYAGLKKLAHFRPDDKQSKDRKRLGKKARLRQWRKETFGPEFEREPPAFNPGGYEEGEPLQKEVPDAGESSNIIEGGSKKKRKRSGRGKKAQAE</sequence>
<keyword evidence="2" id="KW-1185">Reference proteome</keyword>
<name>A0ACC0DHL4_9PEZI</name>
<dbReference type="EMBL" id="MU394283">
    <property type="protein sequence ID" value="KAI6092341.1"/>
    <property type="molecule type" value="Genomic_DNA"/>
</dbReference>
<accession>A0ACC0DHL4</accession>
<evidence type="ECO:0000313" key="2">
    <source>
        <dbReference type="Proteomes" id="UP001497680"/>
    </source>
</evidence>
<evidence type="ECO:0000313" key="1">
    <source>
        <dbReference type="EMBL" id="KAI6092341.1"/>
    </source>
</evidence>
<protein>
    <submittedName>
        <fullName evidence="1">Krr1-domain-containing protein</fullName>
    </submittedName>
</protein>
<proteinExistence type="predicted"/>
<dbReference type="Proteomes" id="UP001497680">
    <property type="component" value="Unassembled WGS sequence"/>
</dbReference>
<organism evidence="1 2">
    <name type="scientific">Hypoxylon rubiginosum</name>
    <dbReference type="NCBI Taxonomy" id="110542"/>
    <lineage>
        <taxon>Eukaryota</taxon>
        <taxon>Fungi</taxon>
        <taxon>Dikarya</taxon>
        <taxon>Ascomycota</taxon>
        <taxon>Pezizomycotina</taxon>
        <taxon>Sordariomycetes</taxon>
        <taxon>Xylariomycetidae</taxon>
        <taxon>Xylariales</taxon>
        <taxon>Hypoxylaceae</taxon>
        <taxon>Hypoxylon</taxon>
    </lineage>
</organism>